<evidence type="ECO:0000313" key="7">
    <source>
        <dbReference type="Proteomes" id="UP001148838"/>
    </source>
</evidence>
<dbReference type="InterPro" id="IPR016187">
    <property type="entry name" value="CTDL_fold"/>
</dbReference>
<proteinExistence type="predicted"/>
<keyword evidence="5" id="KW-1133">Transmembrane helix</keyword>
<keyword evidence="2" id="KW-0677">Repeat</keyword>
<feature type="compositionally biased region" description="Polar residues" evidence="4">
    <location>
        <begin position="379"/>
        <end position="398"/>
    </location>
</feature>
<feature type="compositionally biased region" description="Polar residues" evidence="4">
    <location>
        <begin position="349"/>
        <end position="364"/>
    </location>
</feature>
<evidence type="ECO:0000256" key="5">
    <source>
        <dbReference type="SAM" id="Phobius"/>
    </source>
</evidence>
<reference evidence="6 7" key="1">
    <citation type="journal article" date="2022" name="Allergy">
        <title>Genome assembly and annotation of Periplaneta americana reveal a comprehensive cockroach allergen profile.</title>
        <authorList>
            <person name="Wang L."/>
            <person name="Xiong Q."/>
            <person name="Saelim N."/>
            <person name="Wang L."/>
            <person name="Nong W."/>
            <person name="Wan A.T."/>
            <person name="Shi M."/>
            <person name="Liu X."/>
            <person name="Cao Q."/>
            <person name="Hui J.H.L."/>
            <person name="Sookrung N."/>
            <person name="Leung T.F."/>
            <person name="Tungtrongchitr A."/>
            <person name="Tsui S.K.W."/>
        </authorList>
    </citation>
    <scope>NUCLEOTIDE SEQUENCE [LARGE SCALE GENOMIC DNA]</scope>
    <source>
        <strain evidence="6">PWHHKU_190912</strain>
    </source>
</reference>
<dbReference type="EMBL" id="JAJSOF020000005">
    <property type="protein sequence ID" value="KAJ4447018.1"/>
    <property type="molecule type" value="Genomic_DNA"/>
</dbReference>
<evidence type="ECO:0000256" key="2">
    <source>
        <dbReference type="ARBA" id="ARBA00022737"/>
    </source>
</evidence>
<dbReference type="Pfam" id="PF05473">
    <property type="entry name" value="UL45"/>
    <property type="match status" value="1"/>
</dbReference>
<keyword evidence="5" id="KW-0812">Transmembrane</keyword>
<feature type="region of interest" description="Disordered" evidence="4">
    <location>
        <begin position="538"/>
        <end position="560"/>
    </location>
</feature>
<feature type="compositionally biased region" description="Polar residues" evidence="4">
    <location>
        <begin position="550"/>
        <end position="560"/>
    </location>
</feature>
<evidence type="ECO:0000256" key="1">
    <source>
        <dbReference type="ARBA" id="ARBA00022729"/>
    </source>
</evidence>
<gene>
    <name evidence="6" type="ORF">ANN_09006</name>
</gene>
<dbReference type="SUPFAM" id="SSF56436">
    <property type="entry name" value="C-type lectin-like"/>
    <property type="match status" value="1"/>
</dbReference>
<keyword evidence="3" id="KW-0325">Glycoprotein</keyword>
<feature type="region of interest" description="Disordered" evidence="4">
    <location>
        <begin position="337"/>
        <end position="415"/>
    </location>
</feature>
<feature type="compositionally biased region" description="Polar residues" evidence="4">
    <location>
        <begin position="405"/>
        <end position="415"/>
    </location>
</feature>
<accession>A0ABQ8TMD8</accession>
<comment type="caution">
    <text evidence="6">The sequence shown here is derived from an EMBL/GenBank/DDBJ whole genome shotgun (WGS) entry which is preliminary data.</text>
</comment>
<keyword evidence="7" id="KW-1185">Reference proteome</keyword>
<protein>
    <submittedName>
        <fullName evidence="6">Uncharacterized protein</fullName>
    </submittedName>
</protein>
<feature type="transmembrane region" description="Helical" evidence="5">
    <location>
        <begin position="182"/>
        <end position="206"/>
    </location>
</feature>
<dbReference type="PANTHER" id="PTHR47653">
    <property type="entry name" value="PROTEIN BARK BEETLE"/>
    <property type="match status" value="1"/>
</dbReference>
<feature type="compositionally biased region" description="Polar residues" evidence="4">
    <location>
        <begin position="432"/>
        <end position="450"/>
    </location>
</feature>
<organism evidence="6 7">
    <name type="scientific">Periplaneta americana</name>
    <name type="common">American cockroach</name>
    <name type="synonym">Blatta americana</name>
    <dbReference type="NCBI Taxonomy" id="6978"/>
    <lineage>
        <taxon>Eukaryota</taxon>
        <taxon>Metazoa</taxon>
        <taxon>Ecdysozoa</taxon>
        <taxon>Arthropoda</taxon>
        <taxon>Hexapoda</taxon>
        <taxon>Insecta</taxon>
        <taxon>Pterygota</taxon>
        <taxon>Neoptera</taxon>
        <taxon>Polyneoptera</taxon>
        <taxon>Dictyoptera</taxon>
        <taxon>Blattodea</taxon>
        <taxon>Blattoidea</taxon>
        <taxon>Blattidae</taxon>
        <taxon>Blattinae</taxon>
        <taxon>Periplaneta</taxon>
    </lineage>
</organism>
<dbReference type="PANTHER" id="PTHR47653:SF1">
    <property type="entry name" value="DELETED IN MALIGNANT BRAIN TUMORS 1 PROTEIN"/>
    <property type="match status" value="1"/>
</dbReference>
<dbReference type="InterPro" id="IPR016186">
    <property type="entry name" value="C-type_lectin-like/link_sf"/>
</dbReference>
<name>A0ABQ8TMD8_PERAM</name>
<evidence type="ECO:0000313" key="6">
    <source>
        <dbReference type="EMBL" id="KAJ4447018.1"/>
    </source>
</evidence>
<feature type="region of interest" description="Disordered" evidence="4">
    <location>
        <begin position="432"/>
        <end position="464"/>
    </location>
</feature>
<dbReference type="Proteomes" id="UP001148838">
    <property type="component" value="Unassembled WGS sequence"/>
</dbReference>
<sequence length="560" mass="64311">MRDIHILCFFVFCSSHDVWKTPIDAKHNWWGYNETWAVMGRIKDHSDDLDLLEVDFRPYHMNNKSILSGKCPPGWSQVGDTCYTYIGAPMAFEEARTFCRSVNASMPYVMSNYMTLYQFLRLQQQNYQYYDRVWVQHIDMINRCTVFTYQKVEVDHCQQLNPFLCEIDPKVLIDPLSWRDDVVTVAVLGSVGAALLLVALAAGFWYSKSRHRHLERLERRNSIRQSLHSIRSVGLASTHGGFTDISLRRKPTSQRNEMKIRFLQFMIQKAVETMETCSSVYKQTWQRNYRSMNSQRSSPTLTKGSDYKKMMNGSFDSMDKSQFNSSVEDNHSYDIYEAHNPNAAPRNYNGYTNNFPAKSTSEPLNPSFDLAYRNEGFRDNSTFSSSRENWQPSAAQSEYNEDDNATNQDYLHNSSTLPLDTSLAMSDSTFDMKQGSEYSSQGAYQPNHNGYQEPPEPPLPLDEGYRPEGEYPLLPPEPPAAYLFSYDPGRANLLETDLDSEPVERPKSHALLETNLDDEQTLPIRSKSEALLETNLDDYIPAQGPPAFNRSKSQPLETAM</sequence>
<evidence type="ECO:0000256" key="3">
    <source>
        <dbReference type="ARBA" id="ARBA00023180"/>
    </source>
</evidence>
<keyword evidence="5" id="KW-0472">Membrane</keyword>
<keyword evidence="1" id="KW-0732">Signal</keyword>
<dbReference type="InterPro" id="IPR053243">
    <property type="entry name" value="SJ_maturation_regulator"/>
</dbReference>
<dbReference type="Gene3D" id="3.10.100.10">
    <property type="entry name" value="Mannose-Binding Protein A, subunit A"/>
    <property type="match status" value="1"/>
</dbReference>
<evidence type="ECO:0000256" key="4">
    <source>
        <dbReference type="SAM" id="MobiDB-lite"/>
    </source>
</evidence>